<dbReference type="AlphaFoldDB" id="A0A1I6QIL9"/>
<gene>
    <name evidence="2" type="ORF">SAMN05660874_01497</name>
</gene>
<protein>
    <submittedName>
        <fullName evidence="2">SnoaL-like domain-containing protein</fullName>
    </submittedName>
</protein>
<keyword evidence="3" id="KW-1185">Reference proteome</keyword>
<proteinExistence type="predicted"/>
<dbReference type="Pfam" id="PF12680">
    <property type="entry name" value="SnoaL_2"/>
    <property type="match status" value="1"/>
</dbReference>
<dbReference type="RefSeq" id="WP_245775682.1">
    <property type="nucleotide sequence ID" value="NZ_FOZX01000002.1"/>
</dbReference>
<name>A0A1I6QIL9_9PSEU</name>
<accession>A0A1I6QIL9</accession>
<dbReference type="Proteomes" id="UP000198852">
    <property type="component" value="Unassembled WGS sequence"/>
</dbReference>
<evidence type="ECO:0000313" key="3">
    <source>
        <dbReference type="Proteomes" id="UP000198852"/>
    </source>
</evidence>
<dbReference type="InterPro" id="IPR037401">
    <property type="entry name" value="SnoaL-like"/>
</dbReference>
<sequence length="146" mass="15975">MPSTPEATMRRLLELMLAGDTDAVADLWVEDGTAEFPFAAGSSPRRLVGREEVRRYLAGFPQAFEMREISAFTAHTTQRPGTAVIEYHAEGRTVSTGATCQVDYVVVLTVHNGLIVSFRDYWSPLAGAAAFGTLPELIESLKQEVL</sequence>
<dbReference type="InterPro" id="IPR032710">
    <property type="entry name" value="NTF2-like_dom_sf"/>
</dbReference>
<dbReference type="EMBL" id="FOZX01000002">
    <property type="protein sequence ID" value="SFS52347.1"/>
    <property type="molecule type" value="Genomic_DNA"/>
</dbReference>
<organism evidence="2 3">
    <name type="scientific">Saccharopolyspora flava</name>
    <dbReference type="NCBI Taxonomy" id="95161"/>
    <lineage>
        <taxon>Bacteria</taxon>
        <taxon>Bacillati</taxon>
        <taxon>Actinomycetota</taxon>
        <taxon>Actinomycetes</taxon>
        <taxon>Pseudonocardiales</taxon>
        <taxon>Pseudonocardiaceae</taxon>
        <taxon>Saccharopolyspora</taxon>
    </lineage>
</organism>
<evidence type="ECO:0000259" key="1">
    <source>
        <dbReference type="Pfam" id="PF12680"/>
    </source>
</evidence>
<dbReference type="STRING" id="95161.SAMN05660874_01497"/>
<feature type="domain" description="SnoaL-like" evidence="1">
    <location>
        <begin position="10"/>
        <end position="117"/>
    </location>
</feature>
<reference evidence="3" key="1">
    <citation type="submission" date="2016-10" db="EMBL/GenBank/DDBJ databases">
        <authorList>
            <person name="Varghese N."/>
            <person name="Submissions S."/>
        </authorList>
    </citation>
    <scope>NUCLEOTIDE SEQUENCE [LARGE SCALE GENOMIC DNA]</scope>
    <source>
        <strain evidence="3">DSM 44771</strain>
    </source>
</reference>
<dbReference type="Gene3D" id="3.10.450.50">
    <property type="match status" value="1"/>
</dbReference>
<dbReference type="SUPFAM" id="SSF54427">
    <property type="entry name" value="NTF2-like"/>
    <property type="match status" value="1"/>
</dbReference>
<evidence type="ECO:0000313" key="2">
    <source>
        <dbReference type="EMBL" id="SFS52347.1"/>
    </source>
</evidence>